<dbReference type="GO" id="GO:0055085">
    <property type="term" value="P:transmembrane transport"/>
    <property type="evidence" value="ECO:0007669"/>
    <property type="project" value="InterPro"/>
</dbReference>
<keyword evidence="11" id="KW-1185">Reference proteome</keyword>
<dbReference type="SUPFAM" id="SSF161098">
    <property type="entry name" value="MetI-like"/>
    <property type="match status" value="1"/>
</dbReference>
<dbReference type="GO" id="GO:0005886">
    <property type="term" value="C:plasma membrane"/>
    <property type="evidence" value="ECO:0007669"/>
    <property type="project" value="UniProtKB-SubCell"/>
</dbReference>
<dbReference type="Gene3D" id="1.10.3720.10">
    <property type="entry name" value="MetI-like"/>
    <property type="match status" value="1"/>
</dbReference>
<comment type="subcellular location">
    <subcellularLocation>
        <location evidence="1 7">Cell membrane</location>
        <topology evidence="1 7">Multi-pass membrane protein</topology>
    </subcellularLocation>
</comment>
<evidence type="ECO:0000256" key="1">
    <source>
        <dbReference type="ARBA" id="ARBA00004651"/>
    </source>
</evidence>
<evidence type="ECO:0000256" key="2">
    <source>
        <dbReference type="ARBA" id="ARBA00022448"/>
    </source>
</evidence>
<dbReference type="CDD" id="cd06261">
    <property type="entry name" value="TM_PBP2"/>
    <property type="match status" value="1"/>
</dbReference>
<evidence type="ECO:0000313" key="9">
    <source>
        <dbReference type="EMBL" id="BCA92661.1"/>
    </source>
</evidence>
<dbReference type="PROSITE" id="PS50928">
    <property type="entry name" value="ABC_TM1"/>
    <property type="match status" value="1"/>
</dbReference>
<accession>A0A6F8XFG4</accession>
<evidence type="ECO:0000256" key="4">
    <source>
        <dbReference type="ARBA" id="ARBA00022692"/>
    </source>
</evidence>
<organism evidence="10 11">
    <name type="scientific">Vreelandella aquamarina</name>
    <dbReference type="NCBI Taxonomy" id="77097"/>
    <lineage>
        <taxon>Bacteria</taxon>
        <taxon>Pseudomonadati</taxon>
        <taxon>Pseudomonadota</taxon>
        <taxon>Gammaproteobacteria</taxon>
        <taxon>Oceanospirillales</taxon>
        <taxon>Halomonadaceae</taxon>
        <taxon>Vreelandella</taxon>
    </lineage>
</organism>
<feature type="transmembrane region" description="Helical" evidence="7">
    <location>
        <begin position="111"/>
        <end position="133"/>
    </location>
</feature>
<keyword evidence="6 7" id="KW-0472">Membrane</keyword>
<feature type="transmembrane region" description="Helical" evidence="7">
    <location>
        <begin position="20"/>
        <end position="40"/>
    </location>
</feature>
<evidence type="ECO:0000256" key="6">
    <source>
        <dbReference type="ARBA" id="ARBA00023136"/>
    </source>
</evidence>
<feature type="transmembrane region" description="Helical" evidence="7">
    <location>
        <begin position="81"/>
        <end position="102"/>
    </location>
</feature>
<dbReference type="EMBL" id="AP022821">
    <property type="protein sequence ID" value="BCA92661.1"/>
    <property type="molecule type" value="Genomic_DNA"/>
</dbReference>
<keyword evidence="5 7" id="KW-1133">Transmembrane helix</keyword>
<dbReference type="InterPro" id="IPR035906">
    <property type="entry name" value="MetI-like_sf"/>
</dbReference>
<dbReference type="Proteomes" id="UP000503197">
    <property type="component" value="Chromosome"/>
</dbReference>
<protein>
    <submittedName>
        <fullName evidence="10">Sn-glycerol-3-phosphate transport system permease protein UgpE</fullName>
    </submittedName>
</protein>
<feature type="transmembrane region" description="Helical" evidence="7">
    <location>
        <begin position="246"/>
        <end position="267"/>
    </location>
</feature>
<dbReference type="InterPro" id="IPR000515">
    <property type="entry name" value="MetI-like"/>
</dbReference>
<dbReference type="AlphaFoldDB" id="A0A6F8XFG4"/>
<keyword evidence="2 7" id="KW-0813">Transport</keyword>
<keyword evidence="3" id="KW-1003">Cell membrane</keyword>
<evidence type="ECO:0000313" key="12">
    <source>
        <dbReference type="Proteomes" id="UP000503197"/>
    </source>
</evidence>
<proteinExistence type="inferred from homology"/>
<feature type="transmembrane region" description="Helical" evidence="7">
    <location>
        <begin position="145"/>
        <end position="166"/>
    </location>
</feature>
<dbReference type="Pfam" id="PF00528">
    <property type="entry name" value="BPD_transp_1"/>
    <property type="match status" value="1"/>
</dbReference>
<dbReference type="RefSeq" id="WP_062375857.1">
    <property type="nucleotide sequence ID" value="NZ_AP022821.1"/>
</dbReference>
<evidence type="ECO:0000259" key="8">
    <source>
        <dbReference type="PROSITE" id="PS50928"/>
    </source>
</evidence>
<evidence type="ECO:0000256" key="7">
    <source>
        <dbReference type="RuleBase" id="RU363032"/>
    </source>
</evidence>
<reference evidence="10 11" key="2">
    <citation type="submission" date="2020-03" db="EMBL/GenBank/DDBJ databases">
        <title>Complete Genome Sequence of Halomonas meridiana strain Eplume2, isolated from hydrothermal-plume in the north east Pacific Ocean.</title>
        <authorList>
            <person name="Kurihara Y."/>
            <person name="Kawai S."/>
            <person name="Sakai A."/>
            <person name="Galipon J."/>
            <person name="Arakawa K."/>
        </authorList>
    </citation>
    <scope>NUCLEOTIDE SEQUENCE [LARGE SCALE GENOMIC DNA]</scope>
    <source>
        <strain evidence="10 11">Eplume2</strain>
    </source>
</reference>
<evidence type="ECO:0000256" key="3">
    <source>
        <dbReference type="ARBA" id="ARBA00022475"/>
    </source>
</evidence>
<evidence type="ECO:0000313" key="10">
    <source>
        <dbReference type="EMBL" id="BCB72494.1"/>
    </source>
</evidence>
<sequence length="281" mass="31720">MGRLQPTLKRWYPELLRHAFLIMLAAVMVMPFIWMVLTSFKPANEIFSNEINWLPGHWALIENYTRALTNTSLIRYMGNGLLVVVAILILQFLVSIPAAYALAKLSFPGRFAMFICVLACLMIPAQAVAIPWYLQLHYVGILDSYWALILPFTLSVFGIFLLRQFFIGIPDDLIDAARMDGMNEFRIIWSVVVPNSIPALISFGIFSVIAHWNDYFWPLIVLNDQDYYTPTLGVVDFRNAESGSDYGALMAAATIVVLPLLVAFLLAQRRFIEGISTAGMK</sequence>
<feature type="transmembrane region" description="Helical" evidence="7">
    <location>
        <begin position="187"/>
        <end position="212"/>
    </location>
</feature>
<dbReference type="EMBL" id="AP022869">
    <property type="protein sequence ID" value="BCB72494.1"/>
    <property type="molecule type" value="Genomic_DNA"/>
</dbReference>
<dbReference type="Proteomes" id="UP000501053">
    <property type="component" value="Chromosome"/>
</dbReference>
<reference evidence="9 12" key="1">
    <citation type="submission" date="2020-02" db="EMBL/GenBank/DDBJ databases">
        <title>Complete Genome Sequence of Halomonas meridiana strain BAA-801, Isolated from Deep Sea Thermal Vent.</title>
        <authorList>
            <person name="Takahashi Y."/>
            <person name="Takahashi H."/>
            <person name="Galipon J."/>
            <person name="Arakawa K."/>
        </authorList>
    </citation>
    <scope>NUCLEOTIDE SEQUENCE [LARGE SCALE GENOMIC DNA]</scope>
    <source>
        <strain evidence="9 12">Slthf1</strain>
    </source>
</reference>
<comment type="similarity">
    <text evidence="7">Belongs to the binding-protein-dependent transport system permease family.</text>
</comment>
<keyword evidence="4 7" id="KW-0812">Transmembrane</keyword>
<evidence type="ECO:0000313" key="11">
    <source>
        <dbReference type="Proteomes" id="UP000501053"/>
    </source>
</evidence>
<feature type="domain" description="ABC transmembrane type-1" evidence="8">
    <location>
        <begin position="77"/>
        <end position="267"/>
    </location>
</feature>
<evidence type="ECO:0000256" key="5">
    <source>
        <dbReference type="ARBA" id="ARBA00022989"/>
    </source>
</evidence>
<name>A0A6F8XFG4_9GAMM</name>
<dbReference type="PANTHER" id="PTHR43744">
    <property type="entry name" value="ABC TRANSPORTER PERMEASE PROTEIN MG189-RELATED-RELATED"/>
    <property type="match status" value="1"/>
</dbReference>
<gene>
    <name evidence="10" type="primary">ugpE</name>
    <name evidence="10" type="ORF">HMEPL2_28450</name>
    <name evidence="9" type="ORF">HMSLTHF_24360</name>
</gene>
<dbReference type="PANTHER" id="PTHR43744:SF12">
    <property type="entry name" value="ABC TRANSPORTER PERMEASE PROTEIN MG189-RELATED"/>
    <property type="match status" value="1"/>
</dbReference>